<evidence type="ECO:0000259" key="15">
    <source>
        <dbReference type="Pfam" id="PF01326"/>
    </source>
</evidence>
<evidence type="ECO:0000313" key="17">
    <source>
        <dbReference type="Proteomes" id="UP000318711"/>
    </source>
</evidence>
<comment type="caution">
    <text evidence="16">The sequence shown here is derived from an EMBL/GenBank/DDBJ whole genome shotgun (WGS) entry which is preliminary data.</text>
</comment>
<comment type="function">
    <text evidence="2">Catalyzes the phosphorylation of pyruvate to phosphoenolpyruvate.</text>
</comment>
<keyword evidence="8" id="KW-0479">Metal-binding</keyword>
<dbReference type="PANTHER" id="PTHR43030">
    <property type="entry name" value="PHOSPHOENOLPYRUVATE SYNTHASE"/>
    <property type="match status" value="1"/>
</dbReference>
<feature type="non-terminal residue" evidence="16">
    <location>
        <position position="274"/>
    </location>
</feature>
<dbReference type="AlphaFoldDB" id="A0A554LSR0"/>
<dbReference type="Proteomes" id="UP000318711">
    <property type="component" value="Unassembled WGS sequence"/>
</dbReference>
<proteinExistence type="inferred from homology"/>
<keyword evidence="7" id="KW-0808">Transferase</keyword>
<dbReference type="Gene3D" id="3.30.470.20">
    <property type="entry name" value="ATP-grasp fold, B domain"/>
    <property type="match status" value="1"/>
</dbReference>
<dbReference type="InterPro" id="IPR006319">
    <property type="entry name" value="PEP_synth"/>
</dbReference>
<reference evidence="16 17" key="1">
    <citation type="submission" date="2017-07" db="EMBL/GenBank/DDBJ databases">
        <title>Mechanisms for carbon and nitrogen cycling indicate functional differentiation within the Candidate Phyla Radiation.</title>
        <authorList>
            <person name="Danczak R.E."/>
            <person name="Johnston M.D."/>
            <person name="Kenah C."/>
            <person name="Slattery M."/>
            <person name="Wrighton K.C."/>
            <person name="Wilkins M.J."/>
        </authorList>
    </citation>
    <scope>NUCLEOTIDE SEQUENCE [LARGE SCALE GENOMIC DNA]</scope>
    <source>
        <strain evidence="16">Licking1014_2</strain>
    </source>
</reference>
<evidence type="ECO:0000256" key="12">
    <source>
        <dbReference type="ARBA" id="ARBA00022842"/>
    </source>
</evidence>
<evidence type="ECO:0000256" key="6">
    <source>
        <dbReference type="ARBA" id="ARBA00021623"/>
    </source>
</evidence>
<comment type="pathway">
    <text evidence="3">Carbohydrate biosynthesis; gluconeogenesis.</text>
</comment>
<dbReference type="PANTHER" id="PTHR43030:SF1">
    <property type="entry name" value="PHOSPHOENOLPYRUVATE SYNTHASE"/>
    <property type="match status" value="1"/>
</dbReference>
<evidence type="ECO:0000256" key="1">
    <source>
        <dbReference type="ARBA" id="ARBA00001946"/>
    </source>
</evidence>
<evidence type="ECO:0000256" key="10">
    <source>
        <dbReference type="ARBA" id="ARBA00022777"/>
    </source>
</evidence>
<evidence type="ECO:0000256" key="2">
    <source>
        <dbReference type="ARBA" id="ARBA00002988"/>
    </source>
</evidence>
<keyword evidence="11" id="KW-0067">ATP-binding</keyword>
<evidence type="ECO:0000256" key="11">
    <source>
        <dbReference type="ARBA" id="ARBA00022840"/>
    </source>
</evidence>
<accession>A0A554LSR0</accession>
<sequence length="274" mass="30084">MPYIKWFEEIGKKDLSEVGGKGANLGELIKAGLPVPNGFVVTAKAYFDFLKQAGLAAKIKTLVANLNPEDNKKLNQISQTIQTAILSGKMPDLIAKEVMAAYEKLGQGEVAVRSSATAEDLPEASFAGQQATFLNINGQNGVVRALQKCWASLFTSRAIYYRTINKFDHLKVGLASPVQKMVESEKSGVMFTINPVNNDHNHIVIEAGFGLGEAIVSGSITPDRYVVDKKSLRIVEREINQQEWEIVKNPVKTGEEMNIHRQLSPERAGTQKLT</sequence>
<dbReference type="Gene3D" id="3.30.1490.20">
    <property type="entry name" value="ATP-grasp fold, A domain"/>
    <property type="match status" value="1"/>
</dbReference>
<comment type="cofactor">
    <cofactor evidence="1">
        <name>Mg(2+)</name>
        <dbReference type="ChEBI" id="CHEBI:18420"/>
    </cofactor>
</comment>
<keyword evidence="10" id="KW-0418">Kinase</keyword>
<organism evidence="16 17">
    <name type="scientific">Candidatus Berkelbacteria bacterium Licking1014_2</name>
    <dbReference type="NCBI Taxonomy" id="2017146"/>
    <lineage>
        <taxon>Bacteria</taxon>
        <taxon>Candidatus Berkelbacteria</taxon>
    </lineage>
</organism>
<dbReference type="EMBL" id="VMGL01000052">
    <property type="protein sequence ID" value="TSC95915.1"/>
    <property type="molecule type" value="Genomic_DNA"/>
</dbReference>
<comment type="catalytic activity">
    <reaction evidence="14">
        <text>pyruvate + ATP + H2O = phosphoenolpyruvate + AMP + phosphate + 2 H(+)</text>
        <dbReference type="Rhea" id="RHEA:11364"/>
        <dbReference type="ChEBI" id="CHEBI:15361"/>
        <dbReference type="ChEBI" id="CHEBI:15377"/>
        <dbReference type="ChEBI" id="CHEBI:15378"/>
        <dbReference type="ChEBI" id="CHEBI:30616"/>
        <dbReference type="ChEBI" id="CHEBI:43474"/>
        <dbReference type="ChEBI" id="CHEBI:58702"/>
        <dbReference type="ChEBI" id="CHEBI:456215"/>
        <dbReference type="EC" id="2.7.9.2"/>
    </reaction>
</comment>
<evidence type="ECO:0000256" key="8">
    <source>
        <dbReference type="ARBA" id="ARBA00022723"/>
    </source>
</evidence>
<keyword evidence="16" id="KW-0670">Pyruvate</keyword>
<dbReference type="UniPathway" id="UPA00138"/>
<keyword evidence="9" id="KW-0547">Nucleotide-binding</keyword>
<evidence type="ECO:0000256" key="14">
    <source>
        <dbReference type="ARBA" id="ARBA00047700"/>
    </source>
</evidence>
<evidence type="ECO:0000256" key="13">
    <source>
        <dbReference type="ARBA" id="ARBA00033470"/>
    </source>
</evidence>
<evidence type="ECO:0000256" key="5">
    <source>
        <dbReference type="ARBA" id="ARBA00011996"/>
    </source>
</evidence>
<dbReference type="InterPro" id="IPR002192">
    <property type="entry name" value="PPDK_AMP/ATP-bd"/>
</dbReference>
<dbReference type="GO" id="GO:0005524">
    <property type="term" value="F:ATP binding"/>
    <property type="evidence" value="ECO:0007669"/>
    <property type="project" value="UniProtKB-KW"/>
</dbReference>
<keyword evidence="12" id="KW-0460">Magnesium</keyword>
<protein>
    <recommendedName>
        <fullName evidence="6">Phosphoenolpyruvate synthase</fullName>
        <ecNumber evidence="5">2.7.9.2</ecNumber>
    </recommendedName>
    <alternativeName>
        <fullName evidence="13">Pyruvate, water dikinase</fullName>
    </alternativeName>
</protein>
<name>A0A554LSR0_9BACT</name>
<dbReference type="GO" id="GO:0008986">
    <property type="term" value="F:pyruvate, water dikinase activity"/>
    <property type="evidence" value="ECO:0007669"/>
    <property type="project" value="UniProtKB-EC"/>
</dbReference>
<dbReference type="Pfam" id="PF01326">
    <property type="entry name" value="PPDK_N"/>
    <property type="match status" value="1"/>
</dbReference>
<gene>
    <name evidence="16" type="ORF">CEN88_410</name>
</gene>
<dbReference type="EC" id="2.7.9.2" evidence="5"/>
<dbReference type="GO" id="GO:0046872">
    <property type="term" value="F:metal ion binding"/>
    <property type="evidence" value="ECO:0007669"/>
    <property type="project" value="UniProtKB-KW"/>
</dbReference>
<comment type="similarity">
    <text evidence="4">Belongs to the PEP-utilizing enzyme family.</text>
</comment>
<evidence type="ECO:0000256" key="4">
    <source>
        <dbReference type="ARBA" id="ARBA00007837"/>
    </source>
</evidence>
<dbReference type="SUPFAM" id="SSF56059">
    <property type="entry name" value="Glutathione synthetase ATP-binding domain-like"/>
    <property type="match status" value="1"/>
</dbReference>
<evidence type="ECO:0000256" key="7">
    <source>
        <dbReference type="ARBA" id="ARBA00022679"/>
    </source>
</evidence>
<dbReference type="GO" id="GO:0006094">
    <property type="term" value="P:gluconeogenesis"/>
    <property type="evidence" value="ECO:0007669"/>
    <property type="project" value="UniProtKB-UniPathway"/>
</dbReference>
<evidence type="ECO:0000256" key="9">
    <source>
        <dbReference type="ARBA" id="ARBA00022741"/>
    </source>
</evidence>
<dbReference type="InterPro" id="IPR013815">
    <property type="entry name" value="ATP_grasp_subdomain_1"/>
</dbReference>
<dbReference type="FunFam" id="3.30.1490.20:FF:000010">
    <property type="entry name" value="Phosphoenolpyruvate synthase"/>
    <property type="match status" value="1"/>
</dbReference>
<evidence type="ECO:0000256" key="3">
    <source>
        <dbReference type="ARBA" id="ARBA00004742"/>
    </source>
</evidence>
<evidence type="ECO:0000313" key="16">
    <source>
        <dbReference type="EMBL" id="TSC95915.1"/>
    </source>
</evidence>
<feature type="domain" description="Pyruvate phosphate dikinase AMP/ATP-binding" evidence="15">
    <location>
        <begin position="17"/>
        <end position="259"/>
    </location>
</feature>